<name>A0ABM3IE82_ZIZJJ</name>
<evidence type="ECO:0000256" key="5">
    <source>
        <dbReference type="ARBA" id="ARBA00023277"/>
    </source>
</evidence>
<dbReference type="InterPro" id="IPR012341">
    <property type="entry name" value="6hp_glycosidase-like_sf"/>
</dbReference>
<dbReference type="InterPro" id="IPR001701">
    <property type="entry name" value="Glyco_hydro_9"/>
</dbReference>
<dbReference type="InterPro" id="IPR018221">
    <property type="entry name" value="Glyco_hydro_9_His_AS"/>
</dbReference>
<evidence type="ECO:0000256" key="6">
    <source>
        <dbReference type="ARBA" id="ARBA00023295"/>
    </source>
</evidence>
<feature type="active site" evidence="8">
    <location>
        <position position="398"/>
    </location>
</feature>
<dbReference type="Proteomes" id="UP001652623">
    <property type="component" value="Chromosome 8"/>
</dbReference>
<evidence type="ECO:0000256" key="4">
    <source>
        <dbReference type="ARBA" id="ARBA00023001"/>
    </source>
</evidence>
<keyword evidence="7 8" id="KW-0624">Polysaccharide degradation</keyword>
<organism evidence="11 12">
    <name type="scientific">Ziziphus jujuba</name>
    <name type="common">Chinese jujube</name>
    <name type="synonym">Ziziphus sativa</name>
    <dbReference type="NCBI Taxonomy" id="326968"/>
    <lineage>
        <taxon>Eukaryota</taxon>
        <taxon>Viridiplantae</taxon>
        <taxon>Streptophyta</taxon>
        <taxon>Embryophyta</taxon>
        <taxon>Tracheophyta</taxon>
        <taxon>Spermatophyta</taxon>
        <taxon>Magnoliopsida</taxon>
        <taxon>eudicotyledons</taxon>
        <taxon>Gunneridae</taxon>
        <taxon>Pentapetalae</taxon>
        <taxon>rosids</taxon>
        <taxon>fabids</taxon>
        <taxon>Rosales</taxon>
        <taxon>Rhamnaceae</taxon>
        <taxon>Paliureae</taxon>
        <taxon>Ziziphus</taxon>
    </lineage>
</organism>
<keyword evidence="11" id="KW-1185">Reference proteome</keyword>
<accession>A0ABM3IE82</accession>
<dbReference type="EC" id="3.2.1.4" evidence="9"/>
<feature type="domain" description="Glycoside hydrolase family 9" evidence="10">
    <location>
        <begin position="10"/>
        <end position="470"/>
    </location>
</feature>
<evidence type="ECO:0000256" key="9">
    <source>
        <dbReference type="RuleBase" id="RU361166"/>
    </source>
</evidence>
<dbReference type="InterPro" id="IPR008928">
    <property type="entry name" value="6-hairpin_glycosidase_sf"/>
</dbReference>
<evidence type="ECO:0000256" key="7">
    <source>
        <dbReference type="ARBA" id="ARBA00023326"/>
    </source>
</evidence>
<reference evidence="12" key="1">
    <citation type="submission" date="2025-08" db="UniProtKB">
        <authorList>
            <consortium name="RefSeq"/>
        </authorList>
    </citation>
    <scope>IDENTIFICATION</scope>
    <source>
        <tissue evidence="12">Seedling</tissue>
    </source>
</reference>
<dbReference type="GeneID" id="107414337"/>
<keyword evidence="4 9" id="KW-0136">Cellulose degradation</keyword>
<evidence type="ECO:0000256" key="1">
    <source>
        <dbReference type="ARBA" id="ARBA00000966"/>
    </source>
</evidence>
<keyword evidence="6 8" id="KW-0326">Glycosidase</keyword>
<protein>
    <recommendedName>
        <fullName evidence="9">Endoglucanase</fullName>
        <ecNumber evidence="9">3.2.1.4</ecNumber>
    </recommendedName>
</protein>
<gene>
    <name evidence="12" type="primary">LOC107414337</name>
</gene>
<comment type="catalytic activity">
    <reaction evidence="1 9">
        <text>Endohydrolysis of (1-&gt;4)-beta-D-glucosidic linkages in cellulose, lichenin and cereal beta-D-glucans.</text>
        <dbReference type="EC" id="3.2.1.4"/>
    </reaction>
</comment>
<evidence type="ECO:0000256" key="2">
    <source>
        <dbReference type="ARBA" id="ARBA00007072"/>
    </source>
</evidence>
<evidence type="ECO:0000256" key="3">
    <source>
        <dbReference type="ARBA" id="ARBA00022801"/>
    </source>
</evidence>
<dbReference type="Gene3D" id="1.50.10.10">
    <property type="match status" value="1"/>
</dbReference>
<dbReference type="PROSITE" id="PS00592">
    <property type="entry name" value="GH9_2"/>
    <property type="match status" value="1"/>
</dbReference>
<keyword evidence="5 8" id="KW-0119">Carbohydrate metabolism</keyword>
<dbReference type="SUPFAM" id="SSF48208">
    <property type="entry name" value="Six-hairpin glycosidases"/>
    <property type="match status" value="1"/>
</dbReference>
<evidence type="ECO:0000256" key="8">
    <source>
        <dbReference type="PROSITE-ProRule" id="PRU10059"/>
    </source>
</evidence>
<keyword evidence="3 8" id="KW-0378">Hydrolase</keyword>
<comment type="similarity">
    <text evidence="2 8 9">Belongs to the glycosyl hydrolase 9 (cellulase E) family.</text>
</comment>
<dbReference type="PANTHER" id="PTHR22298">
    <property type="entry name" value="ENDO-1,4-BETA-GLUCANASE"/>
    <property type="match status" value="1"/>
</dbReference>
<evidence type="ECO:0000313" key="11">
    <source>
        <dbReference type="Proteomes" id="UP001652623"/>
    </source>
</evidence>
<dbReference type="RefSeq" id="XP_048326500.1">
    <property type="nucleotide sequence ID" value="XM_048470543.2"/>
</dbReference>
<evidence type="ECO:0000313" key="12">
    <source>
        <dbReference type="RefSeq" id="XP_048326500.1"/>
    </source>
</evidence>
<evidence type="ECO:0000259" key="10">
    <source>
        <dbReference type="Pfam" id="PF00759"/>
    </source>
</evidence>
<dbReference type="Pfam" id="PF00759">
    <property type="entry name" value="Glyco_hydro_9"/>
    <property type="match status" value="1"/>
</dbReference>
<sequence length="477" mass="52782">MERAAAESDYAEALTKSILFYEGQRSGKLPSSQRMTWRKDSALTDGSDIGMDLVGGYYDAGDNVKFHLPMAFTVTILSWSVIEFGQFMDSDLQHALEAIRWGTDYFLKATSKADVVVAQVGDPYGDHDCWERPEDMDTPRTSYFVDKEHPGSEVSAEIAASLAASSIAFSNSDSDYSALLLSRAVQVFQFADTHRGSYNDSIGNATCPFYCDFNGYMDELVWAASWLYKATKEANYWNYVKENMQGGNIKEFGWDAKHAGINVLASQHLKFSCLIFFVEQWAMTDPSDSNLFIPNADQFVCSIFPQSPTKSVSYTPGGLMFKPGGFNMQTTMSISFLLVVYAQYMKAASKTIQCEGFVADPSGLVSLARTQVDYVLGNNPLSMSYMVGYGEKFPQKIHHRGSTMPSIEEVPEHIGCRDGDAYFNKEGPNPNVLIGALVGGPVKDDSFKDSRSDIAESEPTTYYNAPFVGLSAYFKAN</sequence>
<proteinExistence type="inferred from homology"/>